<gene>
    <name evidence="1" type="ORF">SURPRISE13_001</name>
</gene>
<reference evidence="1" key="1">
    <citation type="submission" date="2024-05" db="EMBL/GenBank/DDBJ databases">
        <title>Isolation and characterization of the novel Burkholderia jumbo bacteriophage Surprise13.</title>
        <authorList>
            <person name="Supina B.S.I."/>
            <person name="Dennis J."/>
        </authorList>
    </citation>
    <scope>NUCLEOTIDE SEQUENCE</scope>
</reference>
<proteinExistence type="predicted"/>
<evidence type="ECO:0000313" key="1">
    <source>
        <dbReference type="EMBL" id="XBS47633.1"/>
    </source>
</evidence>
<dbReference type="EMBL" id="PP856017">
    <property type="protein sequence ID" value="XBS47633.1"/>
    <property type="molecule type" value="Genomic_DNA"/>
</dbReference>
<accession>A0AAU7PGL2</accession>
<name>A0AAU7PGL2_9VIRU</name>
<protein>
    <submittedName>
        <fullName evidence="1">Concanavalin A-like lectin/glucanase superfamily protein</fullName>
    </submittedName>
</protein>
<dbReference type="SUPFAM" id="SSF49899">
    <property type="entry name" value="Concanavalin A-like lectins/glucanases"/>
    <property type="match status" value="1"/>
</dbReference>
<organism evidence="1">
    <name type="scientific">Burkholderia phage vB_BgluM-SURPRISE13</name>
    <dbReference type="NCBI Taxonomy" id="3159457"/>
    <lineage>
        <taxon>Viruses</taxon>
    </lineage>
</organism>
<dbReference type="InterPro" id="IPR013320">
    <property type="entry name" value="ConA-like_dom_sf"/>
</dbReference>
<dbReference type="Gene3D" id="2.60.120.200">
    <property type="match status" value="1"/>
</dbReference>
<sequence>MLDTNLLYKKKSAIPNDFVFGMDFENGFTDTSAHGWPVTNTGVTLASTPVLSGAQNAVFSKTVVTPATTYLRTDTSAWGVNPFVDDWTIEYYFYNLTQGNFGQSVFFTLGNHNALGYALYVTGRYQKLGLFWSNGQNDIHNSITADPATFNLNTKYHAAIVKKGKVFTIYKNGAQVSTATLDTSAWTLNSSILTIGCISETANGSTTEFPWIGNLDNFRYYNYARYSSNFTPDP</sequence>
<dbReference type="Pfam" id="PF13385">
    <property type="entry name" value="Laminin_G_3"/>
    <property type="match status" value="1"/>
</dbReference>